<evidence type="ECO:0008006" key="11">
    <source>
        <dbReference type="Google" id="ProtNLM"/>
    </source>
</evidence>
<comment type="similarity">
    <text evidence="2">Belongs to the insect chemoreceptor superfamily. Gustatory receptor (GR) family. Gr5a subfamily.</text>
</comment>
<evidence type="ECO:0000256" key="7">
    <source>
        <dbReference type="ARBA" id="ARBA00023170"/>
    </source>
</evidence>
<dbReference type="EMBL" id="JALNTZ010000004">
    <property type="protein sequence ID" value="KAJ3654549.1"/>
    <property type="molecule type" value="Genomic_DNA"/>
</dbReference>
<dbReference type="Pfam" id="PF06151">
    <property type="entry name" value="Trehalose_recp"/>
    <property type="match status" value="1"/>
</dbReference>
<feature type="transmembrane region" description="Helical" evidence="8">
    <location>
        <begin position="374"/>
        <end position="393"/>
    </location>
</feature>
<dbReference type="GO" id="GO:0050916">
    <property type="term" value="P:sensory perception of sweet taste"/>
    <property type="evidence" value="ECO:0007669"/>
    <property type="project" value="UniProtKB-ARBA"/>
</dbReference>
<evidence type="ECO:0000256" key="6">
    <source>
        <dbReference type="ARBA" id="ARBA00023136"/>
    </source>
</evidence>
<dbReference type="GO" id="GO:0008527">
    <property type="term" value="F:taste receptor activity"/>
    <property type="evidence" value="ECO:0007669"/>
    <property type="project" value="InterPro"/>
</dbReference>
<keyword evidence="7" id="KW-0675">Receptor</keyword>
<feature type="transmembrane region" description="Helical" evidence="8">
    <location>
        <begin position="208"/>
        <end position="229"/>
    </location>
</feature>
<keyword evidence="10" id="KW-1185">Reference proteome</keyword>
<evidence type="ECO:0000256" key="5">
    <source>
        <dbReference type="ARBA" id="ARBA00022989"/>
    </source>
</evidence>
<dbReference type="AlphaFoldDB" id="A0AA38MFX7"/>
<feature type="transmembrane region" description="Helical" evidence="8">
    <location>
        <begin position="306"/>
        <end position="324"/>
    </location>
</feature>
<name>A0AA38MFX7_9CUCU</name>
<dbReference type="Proteomes" id="UP001168821">
    <property type="component" value="Unassembled WGS sequence"/>
</dbReference>
<evidence type="ECO:0000256" key="3">
    <source>
        <dbReference type="ARBA" id="ARBA00022475"/>
    </source>
</evidence>
<evidence type="ECO:0000256" key="4">
    <source>
        <dbReference type="ARBA" id="ARBA00022692"/>
    </source>
</evidence>
<feature type="transmembrane region" description="Helical" evidence="8">
    <location>
        <begin position="139"/>
        <end position="160"/>
    </location>
</feature>
<sequence>MATVLTPKSCPKSLLHHSIYYTLRFFFILLLFIGFFPATGIFASPEKLSFKWFSWEVIYSLYILFSLCMIFGLALHYQVVVKDSEMDIRHFIFFTTAIISLISFTRLAMKWPKLIKKWCQLDEKLNSIYGYPKYLKLKLQIFVAGWILLIFGEYIALILSKFVLNDTSGAITLQQIMKKRYFYIFSYVPYNTFVLSALGVSLPLVSNYVALFIIDLFIILISITISFRFKQINEVLQQHKNKNSSINFWMTVRKNYSEMGNLFMDINDSISNIVVLSYGSNMIVLINNLGRFISNDVDEHKTIFEIYSFVFLIIRLFLVYFFSARINSESRKPIRILFAVSTEIYNVEIRRWYMQMKLDSIALTGNTLFKITPGLILSICGAIVTYELIFIQFSNPR</sequence>
<organism evidence="9 10">
    <name type="scientific">Zophobas morio</name>
    <dbReference type="NCBI Taxonomy" id="2755281"/>
    <lineage>
        <taxon>Eukaryota</taxon>
        <taxon>Metazoa</taxon>
        <taxon>Ecdysozoa</taxon>
        <taxon>Arthropoda</taxon>
        <taxon>Hexapoda</taxon>
        <taxon>Insecta</taxon>
        <taxon>Pterygota</taxon>
        <taxon>Neoptera</taxon>
        <taxon>Endopterygota</taxon>
        <taxon>Coleoptera</taxon>
        <taxon>Polyphaga</taxon>
        <taxon>Cucujiformia</taxon>
        <taxon>Tenebrionidae</taxon>
        <taxon>Zophobas</taxon>
    </lineage>
</organism>
<dbReference type="InterPro" id="IPR009318">
    <property type="entry name" value="Gustatory_rcpt"/>
</dbReference>
<keyword evidence="6 8" id="KW-0472">Membrane</keyword>
<keyword evidence="4 8" id="KW-0812">Transmembrane</keyword>
<dbReference type="PANTHER" id="PTHR21421:SF29">
    <property type="entry name" value="GUSTATORY RECEPTOR 5A FOR TREHALOSE-RELATED"/>
    <property type="match status" value="1"/>
</dbReference>
<feature type="transmembrane region" description="Helical" evidence="8">
    <location>
        <begin position="21"/>
        <end position="45"/>
    </location>
</feature>
<feature type="transmembrane region" description="Helical" evidence="8">
    <location>
        <begin position="91"/>
        <end position="109"/>
    </location>
</feature>
<gene>
    <name evidence="9" type="ORF">Zmor_013728</name>
</gene>
<protein>
    <recommendedName>
        <fullName evidence="11">Gustatory receptor</fullName>
    </recommendedName>
</protein>
<evidence type="ECO:0000313" key="10">
    <source>
        <dbReference type="Proteomes" id="UP001168821"/>
    </source>
</evidence>
<evidence type="ECO:0000256" key="2">
    <source>
        <dbReference type="ARBA" id="ARBA00005327"/>
    </source>
</evidence>
<dbReference type="PANTHER" id="PTHR21421">
    <property type="entry name" value="GUSTATORY RECEPTOR"/>
    <property type="match status" value="1"/>
</dbReference>
<accession>A0AA38MFX7</accession>
<feature type="transmembrane region" description="Helical" evidence="8">
    <location>
        <begin position="57"/>
        <end position="79"/>
    </location>
</feature>
<comment type="caution">
    <text evidence="9">The sequence shown here is derived from an EMBL/GenBank/DDBJ whole genome shotgun (WGS) entry which is preliminary data.</text>
</comment>
<keyword evidence="5 8" id="KW-1133">Transmembrane helix</keyword>
<comment type="subcellular location">
    <subcellularLocation>
        <location evidence="1">Cell membrane</location>
        <topology evidence="1">Multi-pass membrane protein</topology>
    </subcellularLocation>
</comment>
<reference evidence="9" key="1">
    <citation type="journal article" date="2023" name="G3 (Bethesda)">
        <title>Whole genome assemblies of Zophobas morio and Tenebrio molitor.</title>
        <authorList>
            <person name="Kaur S."/>
            <person name="Stinson S.A."/>
            <person name="diCenzo G.C."/>
        </authorList>
    </citation>
    <scope>NUCLEOTIDE SEQUENCE</scope>
    <source>
        <strain evidence="9">QUZm001</strain>
    </source>
</reference>
<evidence type="ECO:0000313" key="9">
    <source>
        <dbReference type="EMBL" id="KAJ3654549.1"/>
    </source>
</evidence>
<feature type="transmembrane region" description="Helical" evidence="8">
    <location>
        <begin position="181"/>
        <end position="202"/>
    </location>
</feature>
<feature type="transmembrane region" description="Helical" evidence="8">
    <location>
        <begin position="269"/>
        <end position="286"/>
    </location>
</feature>
<proteinExistence type="inferred from homology"/>
<keyword evidence="3" id="KW-1003">Cell membrane</keyword>
<evidence type="ECO:0000256" key="1">
    <source>
        <dbReference type="ARBA" id="ARBA00004651"/>
    </source>
</evidence>
<evidence type="ECO:0000256" key="8">
    <source>
        <dbReference type="SAM" id="Phobius"/>
    </source>
</evidence>
<dbReference type="GO" id="GO:0005886">
    <property type="term" value="C:plasma membrane"/>
    <property type="evidence" value="ECO:0007669"/>
    <property type="project" value="UniProtKB-SubCell"/>
</dbReference>